<keyword evidence="1" id="KW-1133">Transmembrane helix</keyword>
<dbReference type="EMBL" id="GGEC01000416">
    <property type="protein sequence ID" value="MBW80899.1"/>
    <property type="molecule type" value="Transcribed_RNA"/>
</dbReference>
<organism evidence="2">
    <name type="scientific">Rhizophora mucronata</name>
    <name type="common">Asiatic mangrove</name>
    <dbReference type="NCBI Taxonomy" id="61149"/>
    <lineage>
        <taxon>Eukaryota</taxon>
        <taxon>Viridiplantae</taxon>
        <taxon>Streptophyta</taxon>
        <taxon>Embryophyta</taxon>
        <taxon>Tracheophyta</taxon>
        <taxon>Spermatophyta</taxon>
        <taxon>Magnoliopsida</taxon>
        <taxon>eudicotyledons</taxon>
        <taxon>Gunneridae</taxon>
        <taxon>Pentapetalae</taxon>
        <taxon>rosids</taxon>
        <taxon>fabids</taxon>
        <taxon>Malpighiales</taxon>
        <taxon>Rhizophoraceae</taxon>
        <taxon>Rhizophora</taxon>
    </lineage>
</organism>
<evidence type="ECO:0000256" key="1">
    <source>
        <dbReference type="SAM" id="Phobius"/>
    </source>
</evidence>
<sequence>MKTKQKTYSALQINKKIFVKAFVFFFGLCIWGIFWWLGVLDNSEIPIRPEQQSIIVFNFPTIRLQVLFIIPHANQSRI</sequence>
<keyword evidence="1" id="KW-0812">Transmembrane</keyword>
<proteinExistence type="predicted"/>
<name>A0A2P2II48_RHIMU</name>
<feature type="transmembrane region" description="Helical" evidence="1">
    <location>
        <begin position="21"/>
        <end position="40"/>
    </location>
</feature>
<dbReference type="AlphaFoldDB" id="A0A2P2II48"/>
<evidence type="ECO:0000313" key="2">
    <source>
        <dbReference type="EMBL" id="MBW80899.1"/>
    </source>
</evidence>
<protein>
    <submittedName>
        <fullName evidence="2">Uncharacterized protein</fullName>
    </submittedName>
</protein>
<accession>A0A2P2II48</accession>
<reference evidence="2" key="1">
    <citation type="submission" date="2018-02" db="EMBL/GenBank/DDBJ databases">
        <title>Rhizophora mucronata_Transcriptome.</title>
        <authorList>
            <person name="Meera S.P."/>
            <person name="Sreeshan A."/>
            <person name="Augustine A."/>
        </authorList>
    </citation>
    <scope>NUCLEOTIDE SEQUENCE</scope>
    <source>
        <tissue evidence="2">Leaf</tissue>
    </source>
</reference>
<keyword evidence="1" id="KW-0472">Membrane</keyword>